<evidence type="ECO:0000313" key="3">
    <source>
        <dbReference type="Proteomes" id="UP001345691"/>
    </source>
</evidence>
<dbReference type="Proteomes" id="UP001345691">
    <property type="component" value="Unassembled WGS sequence"/>
</dbReference>
<feature type="compositionally biased region" description="Basic and acidic residues" evidence="1">
    <location>
        <begin position="348"/>
        <end position="357"/>
    </location>
</feature>
<feature type="compositionally biased region" description="Polar residues" evidence="1">
    <location>
        <begin position="287"/>
        <end position="296"/>
    </location>
</feature>
<protein>
    <submittedName>
        <fullName evidence="2">Uncharacterized protein</fullName>
    </submittedName>
</protein>
<feature type="region of interest" description="Disordered" evidence="1">
    <location>
        <begin position="233"/>
        <end position="313"/>
    </location>
</feature>
<organism evidence="2 3">
    <name type="scientific">Exophiala sideris</name>
    <dbReference type="NCBI Taxonomy" id="1016849"/>
    <lineage>
        <taxon>Eukaryota</taxon>
        <taxon>Fungi</taxon>
        <taxon>Dikarya</taxon>
        <taxon>Ascomycota</taxon>
        <taxon>Pezizomycotina</taxon>
        <taxon>Eurotiomycetes</taxon>
        <taxon>Chaetothyriomycetidae</taxon>
        <taxon>Chaetothyriales</taxon>
        <taxon>Herpotrichiellaceae</taxon>
        <taxon>Exophiala</taxon>
    </lineage>
</organism>
<sequence length="512" mass="57990">MGDETEWDSRKIHLLNCLAPAGGTVLFEFRRLLGLKISTTYTPSGEAQRLRLAQDGTGSLSPPPSRLSILPPSSPWITTTSLNSLTLLKHGVRQPGLLLNGNRLRKRRLSTRRSYLDSPAGTWFASLSPAVQRKLFSKEECSFYNGDTNIGILDAADETLRRRSWHTSRLLISERRISDDETIVDWEDIKCEDKLDSDTDMCDYSTDGFRWLDDEPELNLKLDDYHEAIAETQRRTSFMSEPAKRPGFRHRNASISSMSIRRGRSRSSTSSSRPPLDAPPTPALPSKPSSLRTPSFSLKPIRSKASLKSIDPQAAHYQDPAARMKLRVYLASPQKFDEAIEFGFPQMGDRHRFDHPRPMTSPAPRPETNRTFFHDNTPSLSGDDSEDEDEPDTLYDPRTPEDAFFQMHRPPPQSTVEANTGWRPSSARRQPSTYARSFATDREMTLHMTLTRPDLRTPGEALPEPRGKVNAINAVPLERPQLANEPNSVSIWDTLPPAESKMKRFLRRLKLR</sequence>
<comment type="caution">
    <text evidence="2">The sequence shown here is derived from an EMBL/GenBank/DDBJ whole genome shotgun (WGS) entry which is preliminary data.</text>
</comment>
<feature type="compositionally biased region" description="Low complexity" evidence="1">
    <location>
        <begin position="254"/>
        <end position="275"/>
    </location>
</feature>
<evidence type="ECO:0000256" key="1">
    <source>
        <dbReference type="SAM" id="MobiDB-lite"/>
    </source>
</evidence>
<accession>A0ABR0J942</accession>
<name>A0ABR0J942_9EURO</name>
<keyword evidence="3" id="KW-1185">Reference proteome</keyword>
<evidence type="ECO:0000313" key="2">
    <source>
        <dbReference type="EMBL" id="KAK5059153.1"/>
    </source>
</evidence>
<feature type="compositionally biased region" description="Acidic residues" evidence="1">
    <location>
        <begin position="383"/>
        <end position="393"/>
    </location>
</feature>
<dbReference type="EMBL" id="JAVRRF010000013">
    <property type="protein sequence ID" value="KAK5059153.1"/>
    <property type="molecule type" value="Genomic_DNA"/>
</dbReference>
<feature type="compositionally biased region" description="Polar residues" evidence="1">
    <location>
        <begin position="369"/>
        <end position="382"/>
    </location>
</feature>
<gene>
    <name evidence="2" type="ORF">LTR69_006442</name>
</gene>
<proteinExistence type="predicted"/>
<feature type="compositionally biased region" description="Pro residues" evidence="1">
    <location>
        <begin position="276"/>
        <end position="285"/>
    </location>
</feature>
<reference evidence="2 3" key="1">
    <citation type="submission" date="2023-08" db="EMBL/GenBank/DDBJ databases">
        <title>Black Yeasts Isolated from many extreme environments.</title>
        <authorList>
            <person name="Coleine C."/>
            <person name="Stajich J.E."/>
            <person name="Selbmann L."/>
        </authorList>
    </citation>
    <scope>NUCLEOTIDE SEQUENCE [LARGE SCALE GENOMIC DNA]</scope>
    <source>
        <strain evidence="2 3">CCFEE 6328</strain>
    </source>
</reference>
<feature type="region of interest" description="Disordered" evidence="1">
    <location>
        <begin position="347"/>
        <end position="432"/>
    </location>
</feature>